<dbReference type="OrthoDB" id="27237at2759"/>
<feature type="compositionally biased region" description="Acidic residues" evidence="1">
    <location>
        <begin position="499"/>
        <end position="542"/>
    </location>
</feature>
<feature type="region of interest" description="Disordered" evidence="1">
    <location>
        <begin position="692"/>
        <end position="811"/>
    </location>
</feature>
<accession>A0A8H5ETT2</accession>
<feature type="compositionally biased region" description="Acidic residues" evidence="1">
    <location>
        <begin position="166"/>
        <end position="178"/>
    </location>
</feature>
<evidence type="ECO:0000256" key="1">
    <source>
        <dbReference type="SAM" id="MobiDB-lite"/>
    </source>
</evidence>
<dbReference type="PANTHER" id="PTHR13060">
    <property type="entry name" value="SGT1 PROTEIN HSGT1 SUPPRESSOR OF GCR2"/>
    <property type="match status" value="1"/>
</dbReference>
<evidence type="ECO:0000313" key="2">
    <source>
        <dbReference type="EMBL" id="KAF5312104.1"/>
    </source>
</evidence>
<dbReference type="InterPro" id="IPR010770">
    <property type="entry name" value="Ecd"/>
</dbReference>
<dbReference type="AlphaFoldDB" id="A0A8H5ETT2"/>
<reference evidence="2 3" key="1">
    <citation type="journal article" date="2020" name="ISME J.">
        <title>Uncovering the hidden diversity of litter-decomposition mechanisms in mushroom-forming fungi.</title>
        <authorList>
            <person name="Floudas D."/>
            <person name="Bentzer J."/>
            <person name="Ahren D."/>
            <person name="Johansson T."/>
            <person name="Persson P."/>
            <person name="Tunlid A."/>
        </authorList>
    </citation>
    <scope>NUCLEOTIDE SEQUENCE [LARGE SCALE GENOMIC DNA]</scope>
    <source>
        <strain evidence="2 3">CBS 101986</strain>
    </source>
</reference>
<protein>
    <recommendedName>
        <fullName evidence="4">SGT1-domain-containing protein</fullName>
    </recommendedName>
</protein>
<feature type="compositionally biased region" description="Basic and acidic residues" evidence="1">
    <location>
        <begin position="714"/>
        <end position="723"/>
    </location>
</feature>
<dbReference type="GO" id="GO:0005634">
    <property type="term" value="C:nucleus"/>
    <property type="evidence" value="ECO:0007669"/>
    <property type="project" value="TreeGrafter"/>
</dbReference>
<name>A0A8H5ETT2_9AGAR</name>
<sequence length="879" mass="98210">MDIFNRPHSIAEDTLHYTIYPPSNLSDQTSTTSFAACIADYVQSLCRDFVWHRDSFEVKVVSDQDNAKAWILEGRMRVGDCVDDEWFTVWLLKQISAKWDVAISVYDSDGEFLLIEAAEALPSWVKPTNSENRVWIYRSHLHLVPLSHASPSSRKRRHRKLPGQADSDDEGPNDGDEDTFIVPEDAIKLVRDSMVEDTLAPPAVERLVWQRIAGYPDAMKEHVHVTKAYVPEDIAKALKTNPSLVQRAVETFYTRDAIQLRAAHRMTRFPPHTAVLSTVNMTRTAYAQLVGQKFFPPKIFGSWKEPEGSKEWKWRDVGMKIAVGFEMLYQESKGRGHAPRPSSEQNNAAVEATKEALQRNPDYKKYIENLQSTEYFKGELKGSALWNDLENKAAATFVEVRRTDDASRQSFATQANAAISKAGEVGTFVTQEEGSDDWLNVDAQEFEEMLESTMKSKTTKPKDPNAMNTDDAISPEDRLAEEQAAQLKNLASKVEDFLEGEGELEGATFEDEDEDEDETFSDDEESSGSDSESESESSESEEEKATKRQITMANLVPALAETEYGKMPASYHSNSQRVAPTNMESDAHDSAMTQDGAITASVEPNSSSADAPKTRPTMRPPIIPRDKYDGVDSDDETDEEGEVDEEDESEEDRPQVVGDIDIDMDEEEEEFLEFSRQALGISDSQWAEIVKDRQDRGAFLPSSATKPSPIGKKPAAEPEEQLKPRTHKPRVPEPGPRPNVNPDLDSFETVMKALDEALQSKKSPKKASTQPTQPQKPPASSSKGKGKAKGKEKISMPFVDEADEDEKMGDDDDFDIEAAMQAELKEALEGFDHDGEEPLDYNMIKNFLESYKSQAGLSGPVSNLAGRLQPGFKLPRDDF</sequence>
<feature type="compositionally biased region" description="Polar residues" evidence="1">
    <location>
        <begin position="571"/>
        <end position="584"/>
    </location>
</feature>
<proteinExistence type="predicted"/>
<keyword evidence="3" id="KW-1185">Reference proteome</keyword>
<gene>
    <name evidence="2" type="ORF">D9619_003394</name>
</gene>
<comment type="caution">
    <text evidence="2">The sequence shown here is derived from an EMBL/GenBank/DDBJ whole genome shotgun (WGS) entry which is preliminary data.</text>
</comment>
<feature type="compositionally biased region" description="Acidic residues" evidence="1">
    <location>
        <begin position="631"/>
        <end position="651"/>
    </location>
</feature>
<feature type="compositionally biased region" description="Acidic residues" evidence="1">
    <location>
        <begin position="800"/>
        <end position="811"/>
    </location>
</feature>
<dbReference type="EMBL" id="JAACJJ010000056">
    <property type="protein sequence ID" value="KAF5312104.1"/>
    <property type="molecule type" value="Genomic_DNA"/>
</dbReference>
<dbReference type="Proteomes" id="UP000567179">
    <property type="component" value="Unassembled WGS sequence"/>
</dbReference>
<feature type="region of interest" description="Disordered" evidence="1">
    <location>
        <begin position="149"/>
        <end position="178"/>
    </location>
</feature>
<feature type="compositionally biased region" description="Low complexity" evidence="1">
    <location>
        <begin position="766"/>
        <end position="783"/>
    </location>
</feature>
<feature type="region of interest" description="Disordered" evidence="1">
    <location>
        <begin position="452"/>
        <end position="472"/>
    </location>
</feature>
<evidence type="ECO:0000313" key="3">
    <source>
        <dbReference type="Proteomes" id="UP000567179"/>
    </source>
</evidence>
<dbReference type="Pfam" id="PF07093">
    <property type="entry name" value="SGT1"/>
    <property type="match status" value="1"/>
</dbReference>
<evidence type="ECO:0008006" key="4">
    <source>
        <dbReference type="Google" id="ProtNLM"/>
    </source>
</evidence>
<feature type="region of interest" description="Disordered" evidence="1">
    <location>
        <begin position="566"/>
        <end position="672"/>
    </location>
</feature>
<feature type="region of interest" description="Disordered" evidence="1">
    <location>
        <begin position="499"/>
        <end position="554"/>
    </location>
</feature>
<dbReference type="PANTHER" id="PTHR13060:SF0">
    <property type="entry name" value="PROTEIN ECDYSONELESS HOMOLOG"/>
    <property type="match status" value="1"/>
</dbReference>
<organism evidence="2 3">
    <name type="scientific">Psilocybe cf. subviscida</name>
    <dbReference type="NCBI Taxonomy" id="2480587"/>
    <lineage>
        <taxon>Eukaryota</taxon>
        <taxon>Fungi</taxon>
        <taxon>Dikarya</taxon>
        <taxon>Basidiomycota</taxon>
        <taxon>Agaricomycotina</taxon>
        <taxon>Agaricomycetes</taxon>
        <taxon>Agaricomycetidae</taxon>
        <taxon>Agaricales</taxon>
        <taxon>Agaricineae</taxon>
        <taxon>Strophariaceae</taxon>
        <taxon>Psilocybe</taxon>
    </lineage>
</organism>
<feature type="compositionally biased region" description="Acidic residues" evidence="1">
    <location>
        <begin position="660"/>
        <end position="672"/>
    </location>
</feature>